<evidence type="ECO:0000256" key="7">
    <source>
        <dbReference type="SAM" id="Phobius"/>
    </source>
</evidence>
<dbReference type="PANTHER" id="PTHR45138">
    <property type="entry name" value="REGULATORY COMPONENTS OF SENSORY TRANSDUCTION SYSTEM"/>
    <property type="match status" value="1"/>
</dbReference>
<keyword evidence="2" id="KW-1003">Cell membrane</keyword>
<evidence type="ECO:0000313" key="10">
    <source>
        <dbReference type="EMBL" id="OLN22223.1"/>
    </source>
</evidence>
<evidence type="ECO:0000256" key="6">
    <source>
        <dbReference type="SAM" id="Coils"/>
    </source>
</evidence>
<dbReference type="PROSITE" id="PS50887">
    <property type="entry name" value="GGDEF"/>
    <property type="match status" value="1"/>
</dbReference>
<feature type="coiled-coil region" evidence="6">
    <location>
        <begin position="337"/>
        <end position="381"/>
    </location>
</feature>
<dbReference type="InterPro" id="IPR029787">
    <property type="entry name" value="Nucleotide_cyclase"/>
</dbReference>
<reference evidence="10 11" key="1">
    <citation type="submission" date="2016-12" db="EMBL/GenBank/DDBJ databases">
        <title>Domibacillus antri genome sequencing.</title>
        <authorList>
            <person name="Verma A."/>
            <person name="Krishnamurthi S."/>
        </authorList>
    </citation>
    <scope>NUCLEOTIDE SEQUENCE [LARGE SCALE GENOMIC DNA]</scope>
    <source>
        <strain evidence="10 11">XD80</strain>
    </source>
</reference>
<dbReference type="GO" id="GO:1902201">
    <property type="term" value="P:negative regulation of bacterial-type flagellum-dependent cell motility"/>
    <property type="evidence" value="ECO:0007669"/>
    <property type="project" value="TreeGrafter"/>
</dbReference>
<keyword evidence="11" id="KW-1185">Reference proteome</keyword>
<evidence type="ECO:0000259" key="8">
    <source>
        <dbReference type="PROSITE" id="PS50885"/>
    </source>
</evidence>
<proteinExistence type="predicted"/>
<dbReference type="GO" id="GO:0043709">
    <property type="term" value="P:cell adhesion involved in single-species biofilm formation"/>
    <property type="evidence" value="ECO:0007669"/>
    <property type="project" value="TreeGrafter"/>
</dbReference>
<evidence type="ECO:0000256" key="2">
    <source>
        <dbReference type="ARBA" id="ARBA00022475"/>
    </source>
</evidence>
<dbReference type="InterPro" id="IPR033479">
    <property type="entry name" value="dCache_1"/>
</dbReference>
<dbReference type="GO" id="GO:0005886">
    <property type="term" value="C:plasma membrane"/>
    <property type="evidence" value="ECO:0007669"/>
    <property type="project" value="UniProtKB-SubCell"/>
</dbReference>
<gene>
    <name evidence="10" type="ORF">BTO30_10770</name>
</gene>
<dbReference type="GO" id="GO:0007165">
    <property type="term" value="P:signal transduction"/>
    <property type="evidence" value="ECO:0007669"/>
    <property type="project" value="InterPro"/>
</dbReference>
<dbReference type="Gene3D" id="6.10.340.10">
    <property type="match status" value="1"/>
</dbReference>
<protein>
    <recommendedName>
        <fullName evidence="12">GGDEF domain-containing protein</fullName>
    </recommendedName>
</protein>
<evidence type="ECO:0000259" key="9">
    <source>
        <dbReference type="PROSITE" id="PS50887"/>
    </source>
</evidence>
<evidence type="ECO:0000256" key="5">
    <source>
        <dbReference type="ARBA" id="ARBA00023136"/>
    </source>
</evidence>
<evidence type="ECO:0000256" key="1">
    <source>
        <dbReference type="ARBA" id="ARBA00004651"/>
    </source>
</evidence>
<keyword evidence="4 7" id="KW-1133">Transmembrane helix</keyword>
<dbReference type="Pfam" id="PF00990">
    <property type="entry name" value="GGDEF"/>
    <property type="match status" value="1"/>
</dbReference>
<dbReference type="InterPro" id="IPR003660">
    <property type="entry name" value="HAMP_dom"/>
</dbReference>
<sequence length="548" mass="61314">MELLHRFHYWSLHTIKGRFLVSTAFLLLLGGLLAILPLVVFVYDQREQEAAHSLDEALRMQHMMIDEWMNGLSNDVSYLASSAGSRKDLYDRLNKFAETRDDFDNLTVINKDGLVVYNLNRNGVEGTLNVKDRAYFKAAIAGNTVTTGVIERRSDNTPVVVFASPARNADGEIDGVVAGMITMDMISNVINTFQFGETGKVYLTDQSGLVLSRNDESAPLTISGTDVFQQALKEEAPGDSYENASGASVIGQYRWIHDGEWLLVGEIETAEVNAPFWRSLFFMSCILLFVFIIASGVIRLLMQQIIFPINQLLEGTVVLRLGNYSHRISNRVLDQSLDEFKALHSAYNQMARELEQEFSLRRQAEKELRQANEMLKHLSLSDSLTGIGNRRYFDEVLELSWKEALDKKKPLSLLLLDIDFFKKYNDRYGHDAGDKALRQVAVSIEETVKTAGAVAARYGGEEIAVIIPPGITAVSYGLAELIRKSVENLRIPHKDAPDGIISVSIGAATMSPHPREQPAQLFKKADKALYHSKRKGRARTTVYDTTTP</sequence>
<comment type="caution">
    <text evidence="10">The sequence shown here is derived from an EMBL/GenBank/DDBJ whole genome shotgun (WGS) entry which is preliminary data.</text>
</comment>
<dbReference type="AlphaFoldDB" id="A0A1Q8Q4E1"/>
<name>A0A1Q8Q4E1_9BACI</name>
<comment type="subcellular location">
    <subcellularLocation>
        <location evidence="1">Cell membrane</location>
        <topology evidence="1">Multi-pass membrane protein</topology>
    </subcellularLocation>
</comment>
<dbReference type="InterPro" id="IPR000160">
    <property type="entry name" value="GGDEF_dom"/>
</dbReference>
<dbReference type="GO" id="GO:0052621">
    <property type="term" value="F:diguanylate cyclase activity"/>
    <property type="evidence" value="ECO:0007669"/>
    <property type="project" value="TreeGrafter"/>
</dbReference>
<dbReference type="EMBL" id="MSDU01000022">
    <property type="protein sequence ID" value="OLN22223.1"/>
    <property type="molecule type" value="Genomic_DNA"/>
</dbReference>
<organism evidence="10 11">
    <name type="scientific">Domibacillus antri</name>
    <dbReference type="NCBI Taxonomy" id="1714264"/>
    <lineage>
        <taxon>Bacteria</taxon>
        <taxon>Bacillati</taxon>
        <taxon>Bacillota</taxon>
        <taxon>Bacilli</taxon>
        <taxon>Bacillales</taxon>
        <taxon>Bacillaceae</taxon>
        <taxon>Domibacillus</taxon>
    </lineage>
</organism>
<dbReference type="PANTHER" id="PTHR45138:SF9">
    <property type="entry name" value="DIGUANYLATE CYCLASE DGCM-RELATED"/>
    <property type="match status" value="1"/>
</dbReference>
<dbReference type="Gene3D" id="3.30.70.270">
    <property type="match status" value="1"/>
</dbReference>
<dbReference type="InterPro" id="IPR050469">
    <property type="entry name" value="Diguanylate_Cyclase"/>
</dbReference>
<dbReference type="CDD" id="cd01949">
    <property type="entry name" value="GGDEF"/>
    <property type="match status" value="1"/>
</dbReference>
<keyword evidence="3 7" id="KW-0812">Transmembrane</keyword>
<feature type="domain" description="GGDEF" evidence="9">
    <location>
        <begin position="409"/>
        <end position="545"/>
    </location>
</feature>
<accession>A0A1Q8Q4E1</accession>
<dbReference type="SMART" id="SM00267">
    <property type="entry name" value="GGDEF"/>
    <property type="match status" value="1"/>
</dbReference>
<dbReference type="CDD" id="cd18774">
    <property type="entry name" value="PDC2_HK_sensor"/>
    <property type="match status" value="1"/>
</dbReference>
<dbReference type="SUPFAM" id="SSF103190">
    <property type="entry name" value="Sensory domain-like"/>
    <property type="match status" value="1"/>
</dbReference>
<dbReference type="CDD" id="cd12914">
    <property type="entry name" value="PDC1_DGC_like"/>
    <property type="match status" value="1"/>
</dbReference>
<dbReference type="FunFam" id="3.30.70.270:FF:000001">
    <property type="entry name" value="Diguanylate cyclase domain protein"/>
    <property type="match status" value="1"/>
</dbReference>
<evidence type="ECO:0000313" key="11">
    <source>
        <dbReference type="Proteomes" id="UP000185568"/>
    </source>
</evidence>
<dbReference type="RefSeq" id="WP_075398733.1">
    <property type="nucleotide sequence ID" value="NZ_MSDU01000022.1"/>
</dbReference>
<keyword evidence="5 7" id="KW-0472">Membrane</keyword>
<feature type="domain" description="HAMP" evidence="8">
    <location>
        <begin position="303"/>
        <end position="359"/>
    </location>
</feature>
<feature type="transmembrane region" description="Helical" evidence="7">
    <location>
        <begin position="280"/>
        <end position="302"/>
    </location>
</feature>
<dbReference type="InterPro" id="IPR029151">
    <property type="entry name" value="Sensor-like_sf"/>
</dbReference>
<dbReference type="OrthoDB" id="9759607at2"/>
<evidence type="ECO:0000256" key="4">
    <source>
        <dbReference type="ARBA" id="ARBA00022989"/>
    </source>
</evidence>
<feature type="transmembrane region" description="Helical" evidence="7">
    <location>
        <begin position="20"/>
        <end position="43"/>
    </location>
</feature>
<keyword evidence="6" id="KW-0175">Coiled coil</keyword>
<dbReference type="Proteomes" id="UP000185568">
    <property type="component" value="Unassembled WGS sequence"/>
</dbReference>
<evidence type="ECO:0008006" key="12">
    <source>
        <dbReference type="Google" id="ProtNLM"/>
    </source>
</evidence>
<dbReference type="STRING" id="1714264.BTO30_10770"/>
<dbReference type="Gene3D" id="3.30.450.20">
    <property type="entry name" value="PAS domain"/>
    <property type="match status" value="1"/>
</dbReference>
<dbReference type="PROSITE" id="PS50885">
    <property type="entry name" value="HAMP"/>
    <property type="match status" value="1"/>
</dbReference>
<dbReference type="NCBIfam" id="TIGR00254">
    <property type="entry name" value="GGDEF"/>
    <property type="match status" value="1"/>
</dbReference>
<dbReference type="Pfam" id="PF02743">
    <property type="entry name" value="dCache_1"/>
    <property type="match status" value="1"/>
</dbReference>
<dbReference type="InterPro" id="IPR043128">
    <property type="entry name" value="Rev_trsase/Diguanyl_cyclase"/>
</dbReference>
<evidence type="ECO:0000256" key="3">
    <source>
        <dbReference type="ARBA" id="ARBA00022692"/>
    </source>
</evidence>
<dbReference type="SUPFAM" id="SSF55073">
    <property type="entry name" value="Nucleotide cyclase"/>
    <property type="match status" value="1"/>
</dbReference>